<reference evidence="1" key="2">
    <citation type="journal article" date="2015" name="Data Brief">
        <title>Shoot transcriptome of the giant reed, Arundo donax.</title>
        <authorList>
            <person name="Barrero R.A."/>
            <person name="Guerrero F.D."/>
            <person name="Moolhuijzen P."/>
            <person name="Goolsby J.A."/>
            <person name="Tidwell J."/>
            <person name="Bellgard S.E."/>
            <person name="Bellgard M.I."/>
        </authorList>
    </citation>
    <scope>NUCLEOTIDE SEQUENCE</scope>
    <source>
        <tissue evidence="1">Shoot tissue taken approximately 20 cm above the soil surface</tissue>
    </source>
</reference>
<sequence>MFVMLRSNKHMLLNHIPEEIGSK</sequence>
<protein>
    <submittedName>
        <fullName evidence="1">Uncharacterized protein</fullName>
    </submittedName>
</protein>
<name>A0A0A9CRC5_ARUDO</name>
<reference evidence="1" key="1">
    <citation type="submission" date="2014-09" db="EMBL/GenBank/DDBJ databases">
        <authorList>
            <person name="Magalhaes I.L.F."/>
            <person name="Oliveira U."/>
            <person name="Santos F.R."/>
            <person name="Vidigal T.H.D.A."/>
            <person name="Brescovit A.D."/>
            <person name="Santos A.J."/>
        </authorList>
    </citation>
    <scope>NUCLEOTIDE SEQUENCE</scope>
    <source>
        <tissue evidence="1">Shoot tissue taken approximately 20 cm above the soil surface</tissue>
    </source>
</reference>
<dbReference type="EMBL" id="GBRH01223858">
    <property type="protein sequence ID" value="JAD74037.1"/>
    <property type="molecule type" value="Transcribed_RNA"/>
</dbReference>
<accession>A0A0A9CRC5</accession>
<dbReference type="AlphaFoldDB" id="A0A0A9CRC5"/>
<evidence type="ECO:0000313" key="1">
    <source>
        <dbReference type="EMBL" id="JAD74037.1"/>
    </source>
</evidence>
<organism evidence="1">
    <name type="scientific">Arundo donax</name>
    <name type="common">Giant reed</name>
    <name type="synonym">Donax arundinaceus</name>
    <dbReference type="NCBI Taxonomy" id="35708"/>
    <lineage>
        <taxon>Eukaryota</taxon>
        <taxon>Viridiplantae</taxon>
        <taxon>Streptophyta</taxon>
        <taxon>Embryophyta</taxon>
        <taxon>Tracheophyta</taxon>
        <taxon>Spermatophyta</taxon>
        <taxon>Magnoliopsida</taxon>
        <taxon>Liliopsida</taxon>
        <taxon>Poales</taxon>
        <taxon>Poaceae</taxon>
        <taxon>PACMAD clade</taxon>
        <taxon>Arundinoideae</taxon>
        <taxon>Arundineae</taxon>
        <taxon>Arundo</taxon>
    </lineage>
</organism>
<proteinExistence type="predicted"/>